<name>A0A7J8HRR7_ROUAE</name>
<dbReference type="EMBL" id="JACASE010000004">
    <property type="protein sequence ID" value="KAF6474691.1"/>
    <property type="molecule type" value="Genomic_DNA"/>
</dbReference>
<feature type="region of interest" description="Disordered" evidence="1">
    <location>
        <begin position="1"/>
        <end position="72"/>
    </location>
</feature>
<accession>A0A7J8HRR7</accession>
<evidence type="ECO:0000313" key="3">
    <source>
        <dbReference type="Proteomes" id="UP000593571"/>
    </source>
</evidence>
<dbReference type="AlphaFoldDB" id="A0A7J8HRR7"/>
<keyword evidence="3" id="KW-1185">Reference proteome</keyword>
<proteinExistence type="predicted"/>
<feature type="compositionally biased region" description="Polar residues" evidence="1">
    <location>
        <begin position="105"/>
        <end position="115"/>
    </location>
</feature>
<feature type="region of interest" description="Disordered" evidence="1">
    <location>
        <begin position="105"/>
        <end position="157"/>
    </location>
</feature>
<sequence>MGETQRGVCGKPQLKDPEVLTQSNHLWPRIQMTMHRNPRRLSQKRRSNSASENPPAGTMRHVHGTKAVISTDSKINTDKSRHSFRIKTLNKPGMKGHFLNVLEGVSNNPQLTARSASPPTSGTRRGRPPLPSIVLEVPDRATGQEKRQQTSRVERRT</sequence>
<gene>
    <name evidence="2" type="ORF">HJG63_010865</name>
</gene>
<protein>
    <submittedName>
        <fullName evidence="2">Uncharacterized protein</fullName>
    </submittedName>
</protein>
<evidence type="ECO:0000313" key="2">
    <source>
        <dbReference type="EMBL" id="KAF6474691.1"/>
    </source>
</evidence>
<dbReference type="Proteomes" id="UP000593571">
    <property type="component" value="Unassembled WGS sequence"/>
</dbReference>
<evidence type="ECO:0000256" key="1">
    <source>
        <dbReference type="SAM" id="MobiDB-lite"/>
    </source>
</evidence>
<feature type="compositionally biased region" description="Basic and acidic residues" evidence="1">
    <location>
        <begin position="137"/>
        <end position="157"/>
    </location>
</feature>
<reference evidence="2 3" key="1">
    <citation type="journal article" date="2020" name="Nature">
        <title>Six reference-quality genomes reveal evolution of bat adaptations.</title>
        <authorList>
            <person name="Jebb D."/>
            <person name="Huang Z."/>
            <person name="Pippel M."/>
            <person name="Hughes G.M."/>
            <person name="Lavrichenko K."/>
            <person name="Devanna P."/>
            <person name="Winkler S."/>
            <person name="Jermiin L.S."/>
            <person name="Skirmuntt E.C."/>
            <person name="Katzourakis A."/>
            <person name="Burkitt-Gray L."/>
            <person name="Ray D.A."/>
            <person name="Sullivan K.A.M."/>
            <person name="Roscito J.G."/>
            <person name="Kirilenko B.M."/>
            <person name="Davalos L.M."/>
            <person name="Corthals A.P."/>
            <person name="Power M.L."/>
            <person name="Jones G."/>
            <person name="Ransome R.D."/>
            <person name="Dechmann D.K.N."/>
            <person name="Locatelli A.G."/>
            <person name="Puechmaille S.J."/>
            <person name="Fedrigo O."/>
            <person name="Jarvis E.D."/>
            <person name="Hiller M."/>
            <person name="Vernes S.C."/>
            <person name="Myers E.W."/>
            <person name="Teeling E.C."/>
        </authorList>
    </citation>
    <scope>NUCLEOTIDE SEQUENCE [LARGE SCALE GENOMIC DNA]</scope>
    <source>
        <strain evidence="2">MRouAeg1</strain>
        <tissue evidence="2">Muscle</tissue>
    </source>
</reference>
<organism evidence="2 3">
    <name type="scientific">Rousettus aegyptiacus</name>
    <name type="common">Egyptian fruit bat</name>
    <name type="synonym">Pteropus aegyptiacus</name>
    <dbReference type="NCBI Taxonomy" id="9407"/>
    <lineage>
        <taxon>Eukaryota</taxon>
        <taxon>Metazoa</taxon>
        <taxon>Chordata</taxon>
        <taxon>Craniata</taxon>
        <taxon>Vertebrata</taxon>
        <taxon>Euteleostomi</taxon>
        <taxon>Mammalia</taxon>
        <taxon>Eutheria</taxon>
        <taxon>Laurasiatheria</taxon>
        <taxon>Chiroptera</taxon>
        <taxon>Yinpterochiroptera</taxon>
        <taxon>Pteropodoidea</taxon>
        <taxon>Pteropodidae</taxon>
        <taxon>Rousettinae</taxon>
        <taxon>Rousettus</taxon>
    </lineage>
</organism>
<comment type="caution">
    <text evidence="2">The sequence shown here is derived from an EMBL/GenBank/DDBJ whole genome shotgun (WGS) entry which is preliminary data.</text>
</comment>
<feature type="compositionally biased region" description="Basic residues" evidence="1">
    <location>
        <begin position="36"/>
        <end position="47"/>
    </location>
</feature>